<keyword evidence="5 6" id="KW-0067">ATP-binding</keyword>
<organism evidence="11 12">
    <name type="scientific">Turnera subulata</name>
    <dbReference type="NCBI Taxonomy" id="218843"/>
    <lineage>
        <taxon>Eukaryota</taxon>
        <taxon>Viridiplantae</taxon>
        <taxon>Streptophyta</taxon>
        <taxon>Embryophyta</taxon>
        <taxon>Tracheophyta</taxon>
        <taxon>Spermatophyta</taxon>
        <taxon>Magnoliopsida</taxon>
        <taxon>eudicotyledons</taxon>
        <taxon>Gunneridae</taxon>
        <taxon>Pentapetalae</taxon>
        <taxon>rosids</taxon>
        <taxon>fabids</taxon>
        <taxon>Malpighiales</taxon>
        <taxon>Passifloraceae</taxon>
        <taxon>Turnera</taxon>
    </lineage>
</organism>
<evidence type="ECO:0000256" key="8">
    <source>
        <dbReference type="SAM" id="MobiDB-lite"/>
    </source>
</evidence>
<dbReference type="Pfam" id="PF07714">
    <property type="entry name" value="PK_Tyr_Ser-Thr"/>
    <property type="match status" value="1"/>
</dbReference>
<keyword evidence="3 6" id="KW-0547">Nucleotide-binding</keyword>
<dbReference type="Proteomes" id="UP001141552">
    <property type="component" value="Unassembled WGS sequence"/>
</dbReference>
<dbReference type="PROSITE" id="PS00107">
    <property type="entry name" value="PROTEIN_KINASE_ATP"/>
    <property type="match status" value="1"/>
</dbReference>
<dbReference type="InterPro" id="IPR017441">
    <property type="entry name" value="Protein_kinase_ATP_BS"/>
</dbReference>
<comment type="caution">
    <text evidence="11">The sequence shown here is derived from an EMBL/GenBank/DDBJ whole genome shotgun (WGS) entry which is preliminary data.</text>
</comment>
<dbReference type="Gene3D" id="1.10.510.10">
    <property type="entry name" value="Transferase(Phosphotransferase) domain 1"/>
    <property type="match status" value="1"/>
</dbReference>
<feature type="domain" description="Protein kinase" evidence="10">
    <location>
        <begin position="115"/>
        <end position="372"/>
    </location>
</feature>
<dbReference type="SMART" id="SM00220">
    <property type="entry name" value="S_TKc"/>
    <property type="match status" value="1"/>
</dbReference>
<evidence type="ECO:0000313" key="12">
    <source>
        <dbReference type="Proteomes" id="UP001141552"/>
    </source>
</evidence>
<dbReference type="PROSITE" id="PS00108">
    <property type="entry name" value="PROTEIN_KINASE_ST"/>
    <property type="match status" value="1"/>
</dbReference>
<evidence type="ECO:0000256" key="9">
    <source>
        <dbReference type="SAM" id="Phobius"/>
    </source>
</evidence>
<dbReference type="GO" id="GO:0005524">
    <property type="term" value="F:ATP binding"/>
    <property type="evidence" value="ECO:0007669"/>
    <property type="project" value="UniProtKB-UniRule"/>
</dbReference>
<dbReference type="EMBL" id="JAKUCV010003997">
    <property type="protein sequence ID" value="KAJ4836904.1"/>
    <property type="molecule type" value="Genomic_DNA"/>
</dbReference>
<reference evidence="11" key="2">
    <citation type="journal article" date="2023" name="Plants (Basel)">
        <title>Annotation of the Turnera subulata (Passifloraceae) Draft Genome Reveals the S-Locus Evolved after the Divergence of Turneroideae from Passifloroideae in a Stepwise Manner.</title>
        <authorList>
            <person name="Henning P.M."/>
            <person name="Roalson E.H."/>
            <person name="Mir W."/>
            <person name="McCubbin A.G."/>
            <person name="Shore J.S."/>
        </authorList>
    </citation>
    <scope>NUCLEOTIDE SEQUENCE</scope>
    <source>
        <strain evidence="11">F60SS</strain>
    </source>
</reference>
<keyword evidence="2" id="KW-0808">Transferase</keyword>
<dbReference type="InterPro" id="IPR001245">
    <property type="entry name" value="Ser-Thr/Tyr_kinase_cat_dom"/>
</dbReference>
<gene>
    <name evidence="11" type="ORF">Tsubulata_034695</name>
</gene>
<evidence type="ECO:0000259" key="10">
    <source>
        <dbReference type="PROSITE" id="PS50011"/>
    </source>
</evidence>
<evidence type="ECO:0000256" key="5">
    <source>
        <dbReference type="ARBA" id="ARBA00022840"/>
    </source>
</evidence>
<keyword evidence="12" id="KW-1185">Reference proteome</keyword>
<evidence type="ECO:0000256" key="2">
    <source>
        <dbReference type="ARBA" id="ARBA00022679"/>
    </source>
</evidence>
<keyword evidence="9" id="KW-0812">Transmembrane</keyword>
<evidence type="ECO:0000256" key="6">
    <source>
        <dbReference type="PROSITE-ProRule" id="PRU10141"/>
    </source>
</evidence>
<keyword evidence="4" id="KW-0418">Kinase</keyword>
<dbReference type="PANTHER" id="PTHR47989">
    <property type="entry name" value="OS01G0750732 PROTEIN"/>
    <property type="match status" value="1"/>
</dbReference>
<evidence type="ECO:0000313" key="11">
    <source>
        <dbReference type="EMBL" id="KAJ4836904.1"/>
    </source>
</evidence>
<dbReference type="PANTHER" id="PTHR47989:SF61">
    <property type="entry name" value="PROTEIN KINASE DOMAIN-CONTAINING PROTEIN"/>
    <property type="match status" value="1"/>
</dbReference>
<dbReference type="FunFam" id="3.30.200.20:FF:000466">
    <property type="entry name" value="Putative LRR receptor-like serine/threonine-protein kinase"/>
    <property type="match status" value="1"/>
</dbReference>
<dbReference type="PROSITE" id="PS50011">
    <property type="entry name" value="PROTEIN_KINASE_DOM"/>
    <property type="match status" value="1"/>
</dbReference>
<dbReference type="InterPro" id="IPR008271">
    <property type="entry name" value="Ser/Thr_kinase_AS"/>
</dbReference>
<keyword evidence="9" id="KW-1133">Transmembrane helix</keyword>
<accession>A0A9Q0FUB5</accession>
<dbReference type="InterPro" id="IPR000719">
    <property type="entry name" value="Prot_kinase_dom"/>
</dbReference>
<reference evidence="11" key="1">
    <citation type="submission" date="2022-02" db="EMBL/GenBank/DDBJ databases">
        <authorList>
            <person name="Henning P.M."/>
            <person name="McCubbin A.G."/>
            <person name="Shore J.S."/>
        </authorList>
    </citation>
    <scope>NUCLEOTIDE SEQUENCE</scope>
    <source>
        <strain evidence="11">F60SS</strain>
        <tissue evidence="11">Leaves</tissue>
    </source>
</reference>
<evidence type="ECO:0000256" key="4">
    <source>
        <dbReference type="ARBA" id="ARBA00022777"/>
    </source>
</evidence>
<dbReference type="GO" id="GO:0004674">
    <property type="term" value="F:protein serine/threonine kinase activity"/>
    <property type="evidence" value="ECO:0007669"/>
    <property type="project" value="UniProtKB-KW"/>
</dbReference>
<dbReference type="InterPro" id="IPR011009">
    <property type="entry name" value="Kinase-like_dom_sf"/>
</dbReference>
<evidence type="ECO:0000256" key="3">
    <source>
        <dbReference type="ARBA" id="ARBA00022741"/>
    </source>
</evidence>
<protein>
    <recommendedName>
        <fullName evidence="10">Protein kinase domain-containing protein</fullName>
    </recommendedName>
</protein>
<dbReference type="Gene3D" id="3.30.200.20">
    <property type="entry name" value="Phosphorylase Kinase, domain 1"/>
    <property type="match status" value="1"/>
</dbReference>
<name>A0A9Q0FUB5_9ROSI</name>
<feature type="binding site" evidence="6">
    <location>
        <position position="143"/>
    </location>
    <ligand>
        <name>ATP</name>
        <dbReference type="ChEBI" id="CHEBI:30616"/>
    </ligand>
</feature>
<sequence>MITKRFDLAEPPVLGSSSPLRSQIASVTHANSPFPPQVYIASVGSSAATGHIRVWGVLVIAVLVMGAVASLCLFFRRRLFPILWQRWTFQGSLKAEKLPLRRFHQEELQRATQNFSQECLIGSGAFGNVYRGTFEVEGTLAIKRARADSFQSTEEFRNEVRLLSKVKHRNLVGLVGFCEGTGAKKAQILVYEYVPNGSLLDYIIGIAHLHYGVKPSIIHRDIKPSNILIGEGFEAKVSDFGLVKMGPLGDKSHVSSQVKGTPGYLDPAYCSSFHLTPFSDVYSFGVILLQLVSARPAVDSSRSNSNYHIIEWARPYIERGSIEEILDANLLTEPCNMEMMLKMGQLGLRCVVKRPKERPTMTQVWQELDQALNTAESLIPRGPAKGSRSSFGNSHRKSSGSDYSQSFVSVDGVGLQRFRVEMDTMSFQSTSLRSFETSIDIDENHLNEILETTSRKQQGS</sequence>
<feature type="region of interest" description="Disordered" evidence="8">
    <location>
        <begin position="378"/>
        <end position="404"/>
    </location>
</feature>
<dbReference type="OrthoDB" id="4062651at2759"/>
<dbReference type="AlphaFoldDB" id="A0A9Q0FUB5"/>
<keyword evidence="1 7" id="KW-0723">Serine/threonine-protein kinase</keyword>
<proteinExistence type="inferred from homology"/>
<comment type="similarity">
    <text evidence="7">Belongs to the protein kinase superfamily.</text>
</comment>
<evidence type="ECO:0000256" key="7">
    <source>
        <dbReference type="RuleBase" id="RU000304"/>
    </source>
</evidence>
<feature type="transmembrane region" description="Helical" evidence="9">
    <location>
        <begin position="52"/>
        <end position="75"/>
    </location>
</feature>
<dbReference type="SUPFAM" id="SSF56112">
    <property type="entry name" value="Protein kinase-like (PK-like)"/>
    <property type="match status" value="1"/>
</dbReference>
<dbReference type="Pfam" id="PF00069">
    <property type="entry name" value="Pkinase"/>
    <property type="match status" value="1"/>
</dbReference>
<keyword evidence="9" id="KW-0472">Membrane</keyword>
<evidence type="ECO:0000256" key="1">
    <source>
        <dbReference type="ARBA" id="ARBA00022527"/>
    </source>
</evidence>